<protein>
    <recommendedName>
        <fullName evidence="1">DUF6894 domain-containing protein</fullName>
    </recommendedName>
</protein>
<dbReference type="RefSeq" id="WP_261403387.1">
    <property type="nucleotide sequence ID" value="NZ_CP081869.1"/>
</dbReference>
<name>A0A9E6R8M2_9HYPH</name>
<organism evidence="2 3">
    <name type="scientific">Chenggangzhangella methanolivorans</name>
    <dbReference type="NCBI Taxonomy" id="1437009"/>
    <lineage>
        <taxon>Bacteria</taxon>
        <taxon>Pseudomonadati</taxon>
        <taxon>Pseudomonadota</taxon>
        <taxon>Alphaproteobacteria</taxon>
        <taxon>Hyphomicrobiales</taxon>
        <taxon>Methylopilaceae</taxon>
        <taxon>Chenggangzhangella</taxon>
    </lineage>
</organism>
<dbReference type="InterPro" id="IPR054189">
    <property type="entry name" value="DUF6894"/>
</dbReference>
<gene>
    <name evidence="2" type="ORF">K6K41_27540</name>
</gene>
<evidence type="ECO:0000313" key="2">
    <source>
        <dbReference type="EMBL" id="QZO00221.1"/>
    </source>
</evidence>
<dbReference type="Pfam" id="PF21834">
    <property type="entry name" value="DUF6894"/>
    <property type="match status" value="1"/>
</dbReference>
<proteinExistence type="predicted"/>
<keyword evidence="3" id="KW-1185">Reference proteome</keyword>
<evidence type="ECO:0000259" key="1">
    <source>
        <dbReference type="Pfam" id="PF21834"/>
    </source>
</evidence>
<dbReference type="AlphaFoldDB" id="A0A9E6R8M2"/>
<accession>A0A9E6R8M2</accession>
<reference evidence="2" key="1">
    <citation type="submission" date="2021-08" db="EMBL/GenBank/DDBJ databases">
        <authorList>
            <person name="Zhang H."/>
            <person name="Xu M."/>
            <person name="Yu Z."/>
            <person name="Yang L."/>
            <person name="Cai Y."/>
        </authorList>
    </citation>
    <scope>NUCLEOTIDE SEQUENCE</scope>
    <source>
        <strain evidence="2">CHL1</strain>
    </source>
</reference>
<dbReference type="KEGG" id="cmet:K6K41_27540"/>
<sequence length="79" mass="8634">MPLYRFRILDGAEISDNGDLEFPDLASARVEAIRYAGALLHDAGRINSLGDRWRMDVTDPSGVTLVSVSFDVVDAPGIR</sequence>
<dbReference type="Proteomes" id="UP000825701">
    <property type="component" value="Chromosome"/>
</dbReference>
<dbReference type="EMBL" id="CP081869">
    <property type="protein sequence ID" value="QZO00221.1"/>
    <property type="molecule type" value="Genomic_DNA"/>
</dbReference>
<feature type="domain" description="DUF6894" evidence="1">
    <location>
        <begin position="3"/>
        <end position="70"/>
    </location>
</feature>
<evidence type="ECO:0000313" key="3">
    <source>
        <dbReference type="Proteomes" id="UP000825701"/>
    </source>
</evidence>